<reference evidence="1" key="2">
    <citation type="submission" date="2022-12" db="EMBL/GenBank/DDBJ databases">
        <authorList>
            <person name="Kardos G."/>
            <person name="Sarkozi R."/>
            <person name="Laczko L."/>
            <person name="Marton S."/>
            <person name="Makrai L."/>
            <person name="Banyai K."/>
            <person name="Fodor L."/>
        </authorList>
    </citation>
    <scope>NUCLEOTIDE SEQUENCE</scope>
    <source>
        <strain evidence="1">84/14</strain>
    </source>
</reference>
<name>A0A9Q4DK97_ACTPL</name>
<evidence type="ECO:0000313" key="1">
    <source>
        <dbReference type="EMBL" id="MCY6525066.1"/>
    </source>
</evidence>
<sequence>MFLLHKRLKHIKLKLKAWNKNEFGNIFARQKVVENKIMELNQALIKEGFDKEKNDQVEKH</sequence>
<reference evidence="1" key="1">
    <citation type="journal article" date="2021" name="Vet Sci">
        <title>O-Serogroups and Pathovirotypes of Escherichia coli Isolated from Post-Weaning Piglets Showing Diarrhoea and/or Oedema in South Korea.</title>
        <authorList>
            <person name="Byun J.W."/>
            <person name="Moon B.Y."/>
            <person name="Do K.H."/>
            <person name="Lee K."/>
            <person name="Lee H.Y."/>
            <person name="Kim W.I."/>
            <person name="So B."/>
            <person name="Lee W.K."/>
        </authorList>
    </citation>
    <scope>NUCLEOTIDE SEQUENCE</scope>
    <source>
        <strain evidence="1">84/14</strain>
    </source>
</reference>
<organism evidence="1 2">
    <name type="scientific">Actinobacillus pleuropneumoniae</name>
    <name type="common">Haemophilus pleuropneumoniae</name>
    <dbReference type="NCBI Taxonomy" id="715"/>
    <lineage>
        <taxon>Bacteria</taxon>
        <taxon>Pseudomonadati</taxon>
        <taxon>Pseudomonadota</taxon>
        <taxon>Gammaproteobacteria</taxon>
        <taxon>Pasteurellales</taxon>
        <taxon>Pasteurellaceae</taxon>
        <taxon>Actinobacillus</taxon>
    </lineage>
</organism>
<dbReference type="EMBL" id="JAPQFC010001254">
    <property type="protein sequence ID" value="MCY6525066.1"/>
    <property type="molecule type" value="Genomic_DNA"/>
</dbReference>
<feature type="non-terminal residue" evidence="1">
    <location>
        <position position="60"/>
    </location>
</feature>
<accession>A0A9Q4DK97</accession>
<proteinExistence type="predicted"/>
<comment type="caution">
    <text evidence="1">The sequence shown here is derived from an EMBL/GenBank/DDBJ whole genome shotgun (WGS) entry which is preliminary data.</text>
</comment>
<protein>
    <submittedName>
        <fullName evidence="1">Uncharacterized protein</fullName>
    </submittedName>
</protein>
<dbReference type="Proteomes" id="UP001077788">
    <property type="component" value="Unassembled WGS sequence"/>
</dbReference>
<gene>
    <name evidence="1" type="ORF">OYG11_12775</name>
</gene>
<dbReference type="RefSeq" id="WP_267992416.1">
    <property type="nucleotide sequence ID" value="NZ_JAPQFC010001254.1"/>
</dbReference>
<dbReference type="AlphaFoldDB" id="A0A9Q4DK97"/>
<evidence type="ECO:0000313" key="2">
    <source>
        <dbReference type="Proteomes" id="UP001077788"/>
    </source>
</evidence>